<feature type="compositionally biased region" description="Basic and acidic residues" evidence="1">
    <location>
        <begin position="13"/>
        <end position="30"/>
    </location>
</feature>
<evidence type="ECO:0000313" key="2">
    <source>
        <dbReference type="EMBL" id="WVZ83480.1"/>
    </source>
</evidence>
<feature type="compositionally biased region" description="Low complexity" evidence="1">
    <location>
        <begin position="54"/>
        <end position="64"/>
    </location>
</feature>
<feature type="region of interest" description="Disordered" evidence="1">
    <location>
        <begin position="1"/>
        <end position="129"/>
    </location>
</feature>
<feature type="compositionally biased region" description="Basic residues" evidence="1">
    <location>
        <begin position="40"/>
        <end position="53"/>
    </location>
</feature>
<feature type="non-terminal residue" evidence="2">
    <location>
        <position position="182"/>
    </location>
</feature>
<dbReference type="EMBL" id="CP144751">
    <property type="protein sequence ID" value="WVZ83480.1"/>
    <property type="molecule type" value="Genomic_DNA"/>
</dbReference>
<accession>A0AAQ3U580</accession>
<evidence type="ECO:0000256" key="1">
    <source>
        <dbReference type="SAM" id="MobiDB-lite"/>
    </source>
</evidence>
<sequence>FFFAFSIYSSPLQREKERETSWAERAHPDPTRAQAEAACRRRRREARGRRCGRRTSSSSTRAPAARPPGRTPTAASSPPPRAPTLPRASSTSATRSSPARPTSPTSQRATPTAPPRAAAATSVPLGGGRCRNLLRTPPLLSRLASSATLWTLTVGFTSSCGLPEDRAHTAILSAESQLSVKR</sequence>
<dbReference type="AlphaFoldDB" id="A0AAQ3U580"/>
<keyword evidence="3" id="KW-1185">Reference proteome</keyword>
<reference evidence="2 3" key="1">
    <citation type="submission" date="2024-02" db="EMBL/GenBank/DDBJ databases">
        <title>High-quality chromosome-scale genome assembly of Pensacola bahiagrass (Paspalum notatum Flugge var. saurae).</title>
        <authorList>
            <person name="Vega J.M."/>
            <person name="Podio M."/>
            <person name="Orjuela J."/>
            <person name="Siena L.A."/>
            <person name="Pessino S.C."/>
            <person name="Combes M.C."/>
            <person name="Mariac C."/>
            <person name="Albertini E."/>
            <person name="Pupilli F."/>
            <person name="Ortiz J.P.A."/>
            <person name="Leblanc O."/>
        </authorList>
    </citation>
    <scope>NUCLEOTIDE SEQUENCE [LARGE SCALE GENOMIC DNA]</scope>
    <source>
        <strain evidence="2">R1</strain>
        <tissue evidence="2">Leaf</tissue>
    </source>
</reference>
<dbReference type="Proteomes" id="UP001341281">
    <property type="component" value="Chromosome 07"/>
</dbReference>
<protein>
    <submittedName>
        <fullName evidence="2">Uncharacterized protein</fullName>
    </submittedName>
</protein>
<proteinExistence type="predicted"/>
<organism evidence="2 3">
    <name type="scientific">Paspalum notatum var. saurae</name>
    <dbReference type="NCBI Taxonomy" id="547442"/>
    <lineage>
        <taxon>Eukaryota</taxon>
        <taxon>Viridiplantae</taxon>
        <taxon>Streptophyta</taxon>
        <taxon>Embryophyta</taxon>
        <taxon>Tracheophyta</taxon>
        <taxon>Spermatophyta</taxon>
        <taxon>Magnoliopsida</taxon>
        <taxon>Liliopsida</taxon>
        <taxon>Poales</taxon>
        <taxon>Poaceae</taxon>
        <taxon>PACMAD clade</taxon>
        <taxon>Panicoideae</taxon>
        <taxon>Andropogonodae</taxon>
        <taxon>Paspaleae</taxon>
        <taxon>Paspalinae</taxon>
        <taxon>Paspalum</taxon>
    </lineage>
</organism>
<name>A0AAQ3U580_PASNO</name>
<feature type="compositionally biased region" description="Low complexity" evidence="1">
    <location>
        <begin position="84"/>
        <end position="122"/>
    </location>
</feature>
<gene>
    <name evidence="2" type="ORF">U9M48_030622</name>
</gene>
<evidence type="ECO:0000313" key="3">
    <source>
        <dbReference type="Proteomes" id="UP001341281"/>
    </source>
</evidence>